<feature type="domain" description="Major facilitator superfamily (MFS) profile" evidence="7">
    <location>
        <begin position="1126"/>
        <end position="1315"/>
    </location>
</feature>
<evidence type="ECO:0000256" key="3">
    <source>
        <dbReference type="ARBA" id="ARBA00023242"/>
    </source>
</evidence>
<evidence type="ECO:0000259" key="6">
    <source>
        <dbReference type="PROSITE" id="PS50048"/>
    </source>
</evidence>
<evidence type="ECO:0000256" key="1">
    <source>
        <dbReference type="ARBA" id="ARBA00004141"/>
    </source>
</evidence>
<proteinExistence type="predicted"/>
<keyword evidence="4" id="KW-1133">Transmembrane helix</keyword>
<feature type="transmembrane region" description="Helical" evidence="4">
    <location>
        <begin position="1081"/>
        <end position="1104"/>
    </location>
</feature>
<evidence type="ECO:0000256" key="5">
    <source>
        <dbReference type="SAM" id="SignalP"/>
    </source>
</evidence>
<dbReference type="CDD" id="cd00067">
    <property type="entry name" value="GAL4"/>
    <property type="match status" value="1"/>
</dbReference>
<dbReference type="GO" id="GO:0001080">
    <property type="term" value="P:nitrogen catabolite activation of transcription from RNA polymerase II promoter"/>
    <property type="evidence" value="ECO:0007669"/>
    <property type="project" value="TreeGrafter"/>
</dbReference>
<dbReference type="SUPFAM" id="SSF103473">
    <property type="entry name" value="MFS general substrate transporter"/>
    <property type="match status" value="1"/>
</dbReference>
<keyword evidence="4" id="KW-0472">Membrane</keyword>
<feature type="transmembrane region" description="Helical" evidence="4">
    <location>
        <begin position="1187"/>
        <end position="1209"/>
    </location>
</feature>
<sequence>MKLLDLSVLGAFAASALAADCLSPSAGDLTGFQDPFWDARYKVCHNEPGTGCGWQQNCQYTSVEDRDFAGKVYVRLTRKNWDGHKGFKDCWAATEQMINQCVKTKKGSWASTWNYAGQFYQFDFWLSKGTNSTRSIFNMSPERRPYRSRNRRRPCNRCRERKVRCEGRQQPCHPCQRDGATCVFPDGERATRAEGAASSPVPSHNAQATPGAADLDAPTFLTPFPDRPAATSAWPTPPAHMTDIFSTPAPSTQISQSLDTVNDVYYQLAGASSDADPWLLRHCRFDDFGSLQLFKVHIRNAGGVPTRDKIPAHFLVGDRDVYDAARAEAGIDYDGDLREELARLVPPETGLRILRLFMKHVFPLLPIISRSRLGLGKLEDVASAHVLDGIPSPLLAAIYGSALPFASEDSYLYLATSHDKVLIARIWSLVHRSIVQGTHTPRLYLVQAAILYIHRPVHDEHSYAVTDAASMWSIIGLTVGMAHSLGLNLECRSFGLPDEEKRIRRRVWWALYIEDKWASLLFGRPPYIRSSEWDVSRLEDVDFYTTSRREPSSVDLQLPFRHMASLAVIAESVQDKLYSLRASQRLAIDLSASLAVAKPLLDTLGSWRASLPSDNDHHTQNEPTVRVQTQLPATIHNAYWTLLVYVWRALLRATVRSSDPPVVIHMQDSSDSGYFPEDINWRFDYLPEMNDRVEEDMIDNSHIVRELHEAALTCASNALDFLSGLDYSAFDGFWHSWSRKSFASISSFLLLLLLQAPDFPKAARAKALLNKWQQILLHRHKSFPLLSQAKVRLDSLSWSGLGVAFNLAPHVQQALQHFTIDAGTVSSKPLTIAVQSHRRGERASDFLGLFSVLDNRALDPGPDRVSNALNLFYPIQEICIFIMVFMDDSGQPSQEQIGKAKDGLRIKEPLSDEELGYPEGGPRAWLVVLGGWCAMVPSMGLLNTLAVLQAWTSTHDLHNLSESQIGWIFSSYAFFLYFGGAQVGPIFDAHDIKVLLIPGTVGICLSLLFLSFSTEFYQYLLSFGVLGGLSASFLFNPSLAAIGHWFHERRAFTTGLACTAGGLGGIAFPLIILYLSPRLGFPWAIRIIALICLGLLLVACVALRKRLPNNKQGGAYIDLKALGELNFAITTLSVFLIEFAVFIPYTYIVSYALHNGFEPQRAQMLNVLLNVGAVPGRALPGYAADRFGAFNTMCATAGACTASILALWLTAGESQARTTAFTVLFGFWSGAAISLTPVCVSRVCRIEDYGKRNGTAFFVASFGALVGVPIGGAIVDGNDGDYRGLIVFGGALYAAAFVSFVIARGIAGGWRFCKF</sequence>
<keyword evidence="5" id="KW-0732">Signal</keyword>
<feature type="chain" id="PRO_5015532220" evidence="5">
    <location>
        <begin position="19"/>
        <end position="1315"/>
    </location>
</feature>
<dbReference type="SMART" id="SM00906">
    <property type="entry name" value="Fungal_trans"/>
    <property type="match status" value="1"/>
</dbReference>
<evidence type="ECO:0000259" key="7">
    <source>
        <dbReference type="PROSITE" id="PS50850"/>
    </source>
</evidence>
<dbReference type="CDD" id="cd17352">
    <property type="entry name" value="MFS_MCT_SLC16"/>
    <property type="match status" value="1"/>
</dbReference>
<gene>
    <name evidence="8" type="ORF">PCL_04942</name>
</gene>
<feature type="transmembrane region" description="Helical" evidence="4">
    <location>
        <begin position="924"/>
        <end position="945"/>
    </location>
</feature>
<name>A0A2U3DWA3_PURLI</name>
<dbReference type="InterPro" id="IPR007219">
    <property type="entry name" value="XnlR_reg_dom"/>
</dbReference>
<feature type="transmembrane region" description="Helical" evidence="4">
    <location>
        <begin position="994"/>
        <end position="1013"/>
    </location>
</feature>
<feature type="transmembrane region" description="Helical" evidence="4">
    <location>
        <begin position="1256"/>
        <end position="1274"/>
    </location>
</feature>
<dbReference type="Gene3D" id="4.10.240.10">
    <property type="entry name" value="Zn(2)-C6 fungal-type DNA-binding domain"/>
    <property type="match status" value="1"/>
</dbReference>
<evidence type="ECO:0000313" key="9">
    <source>
        <dbReference type="Proteomes" id="UP000245956"/>
    </source>
</evidence>
<dbReference type="Pfam" id="PF00172">
    <property type="entry name" value="Zn_clus"/>
    <property type="match status" value="1"/>
</dbReference>
<dbReference type="PANTHER" id="PTHR31668:SF4">
    <property type="entry name" value="TRANSCRIPTIONAL ACTIVATOR PROTEIN DAL81"/>
    <property type="match status" value="1"/>
</dbReference>
<dbReference type="Pfam" id="PF04082">
    <property type="entry name" value="Fungal_trans"/>
    <property type="match status" value="1"/>
</dbReference>
<feature type="transmembrane region" description="Helical" evidence="4">
    <location>
        <begin position="1019"/>
        <end position="1039"/>
    </location>
</feature>
<feature type="transmembrane region" description="Helical" evidence="4">
    <location>
        <begin position="1051"/>
        <end position="1075"/>
    </location>
</feature>
<accession>A0A2U3DWA3</accession>
<dbReference type="GO" id="GO:0006351">
    <property type="term" value="P:DNA-templated transcription"/>
    <property type="evidence" value="ECO:0007669"/>
    <property type="project" value="InterPro"/>
</dbReference>
<dbReference type="Proteomes" id="UP000245956">
    <property type="component" value="Unassembled WGS sequence"/>
</dbReference>
<dbReference type="PROSITE" id="PS50048">
    <property type="entry name" value="ZN2_CY6_FUNGAL_2"/>
    <property type="match status" value="1"/>
</dbReference>
<dbReference type="Pfam" id="PF07690">
    <property type="entry name" value="MFS_1"/>
    <property type="match status" value="1"/>
</dbReference>
<dbReference type="GO" id="GO:0008270">
    <property type="term" value="F:zinc ion binding"/>
    <property type="evidence" value="ECO:0007669"/>
    <property type="project" value="InterPro"/>
</dbReference>
<evidence type="ECO:0000256" key="4">
    <source>
        <dbReference type="SAM" id="Phobius"/>
    </source>
</evidence>
<keyword evidence="4" id="KW-0812">Transmembrane</keyword>
<dbReference type="InterPro" id="IPR011701">
    <property type="entry name" value="MFS"/>
</dbReference>
<keyword evidence="2" id="KW-0479">Metal-binding</keyword>
<feature type="transmembrane region" description="Helical" evidence="4">
    <location>
        <begin position="965"/>
        <end position="987"/>
    </location>
</feature>
<dbReference type="PROSITE" id="PS50850">
    <property type="entry name" value="MFS"/>
    <property type="match status" value="1"/>
</dbReference>
<dbReference type="EMBL" id="LCWV01000024">
    <property type="protein sequence ID" value="PWI66529.1"/>
    <property type="molecule type" value="Genomic_DNA"/>
</dbReference>
<dbReference type="InterPro" id="IPR036864">
    <property type="entry name" value="Zn2-C6_fun-type_DNA-bd_sf"/>
</dbReference>
<comment type="subcellular location">
    <subcellularLocation>
        <location evidence="1">Membrane</location>
        <topology evidence="1">Multi-pass membrane protein</topology>
    </subcellularLocation>
</comment>
<dbReference type="GO" id="GO:0016020">
    <property type="term" value="C:membrane"/>
    <property type="evidence" value="ECO:0007669"/>
    <property type="project" value="UniProtKB-SubCell"/>
</dbReference>
<dbReference type="SUPFAM" id="SSF57701">
    <property type="entry name" value="Zn2/Cys6 DNA-binding domain"/>
    <property type="match status" value="1"/>
</dbReference>
<evidence type="ECO:0000256" key="2">
    <source>
        <dbReference type="ARBA" id="ARBA00022723"/>
    </source>
</evidence>
<feature type="domain" description="Zn(2)-C6 fungal-type" evidence="6">
    <location>
        <begin position="154"/>
        <end position="184"/>
    </location>
</feature>
<evidence type="ECO:0000313" key="8">
    <source>
        <dbReference type="EMBL" id="PWI66529.1"/>
    </source>
</evidence>
<comment type="caution">
    <text evidence="8">The sequence shown here is derived from an EMBL/GenBank/DDBJ whole genome shotgun (WGS) entry which is preliminary data.</text>
</comment>
<dbReference type="SMART" id="SM00066">
    <property type="entry name" value="GAL4"/>
    <property type="match status" value="1"/>
</dbReference>
<keyword evidence="3" id="KW-0539">Nucleus</keyword>
<dbReference type="InterPro" id="IPR001138">
    <property type="entry name" value="Zn2Cys6_DnaBD"/>
</dbReference>
<reference evidence="8 9" key="1">
    <citation type="journal article" date="2016" name="Front. Microbiol.">
        <title>Genome and transcriptome sequences reveal the specific parasitism of the nematophagous Purpureocillium lilacinum 36-1.</title>
        <authorList>
            <person name="Xie J."/>
            <person name="Li S."/>
            <person name="Mo C."/>
            <person name="Xiao X."/>
            <person name="Peng D."/>
            <person name="Wang G."/>
            <person name="Xiao Y."/>
        </authorList>
    </citation>
    <scope>NUCLEOTIDE SEQUENCE [LARGE SCALE GENOMIC DNA]</scope>
    <source>
        <strain evidence="8 9">36-1</strain>
    </source>
</reference>
<feature type="transmembrane region" description="Helical" evidence="4">
    <location>
        <begin position="1125"/>
        <end position="1150"/>
    </location>
</feature>
<dbReference type="InterPro" id="IPR050797">
    <property type="entry name" value="Carb_Metab_Trans_Reg"/>
</dbReference>
<dbReference type="InterPro" id="IPR036259">
    <property type="entry name" value="MFS_trans_sf"/>
</dbReference>
<dbReference type="CDD" id="cd12148">
    <property type="entry name" value="fungal_TF_MHR"/>
    <property type="match status" value="1"/>
</dbReference>
<dbReference type="GO" id="GO:0005634">
    <property type="term" value="C:nucleus"/>
    <property type="evidence" value="ECO:0007669"/>
    <property type="project" value="TreeGrafter"/>
</dbReference>
<dbReference type="PROSITE" id="PS00463">
    <property type="entry name" value="ZN2_CY6_FUNGAL_1"/>
    <property type="match status" value="1"/>
</dbReference>
<dbReference type="GO" id="GO:0000981">
    <property type="term" value="F:DNA-binding transcription factor activity, RNA polymerase II-specific"/>
    <property type="evidence" value="ECO:0007669"/>
    <property type="project" value="InterPro"/>
</dbReference>
<protein>
    <submittedName>
        <fullName evidence="8">Uncharacterized protein</fullName>
    </submittedName>
</protein>
<dbReference type="GO" id="GO:0022857">
    <property type="term" value="F:transmembrane transporter activity"/>
    <property type="evidence" value="ECO:0007669"/>
    <property type="project" value="InterPro"/>
</dbReference>
<organism evidence="8 9">
    <name type="scientific">Purpureocillium lilacinum</name>
    <name type="common">Paecilomyces lilacinus</name>
    <dbReference type="NCBI Taxonomy" id="33203"/>
    <lineage>
        <taxon>Eukaryota</taxon>
        <taxon>Fungi</taxon>
        <taxon>Dikarya</taxon>
        <taxon>Ascomycota</taxon>
        <taxon>Pezizomycotina</taxon>
        <taxon>Sordariomycetes</taxon>
        <taxon>Hypocreomycetidae</taxon>
        <taxon>Hypocreales</taxon>
        <taxon>Ophiocordycipitaceae</taxon>
        <taxon>Purpureocillium</taxon>
    </lineage>
</organism>
<dbReference type="InterPro" id="IPR020846">
    <property type="entry name" value="MFS_dom"/>
</dbReference>
<dbReference type="GO" id="GO:0003677">
    <property type="term" value="F:DNA binding"/>
    <property type="evidence" value="ECO:0007669"/>
    <property type="project" value="InterPro"/>
</dbReference>
<dbReference type="PANTHER" id="PTHR31668">
    <property type="entry name" value="GLUCOSE TRANSPORT TRANSCRIPTION REGULATOR RGT1-RELATED-RELATED"/>
    <property type="match status" value="1"/>
</dbReference>
<feature type="transmembrane region" description="Helical" evidence="4">
    <location>
        <begin position="1221"/>
        <end position="1244"/>
    </location>
</feature>
<feature type="signal peptide" evidence="5">
    <location>
        <begin position="1"/>
        <end position="18"/>
    </location>
</feature>
<dbReference type="Gene3D" id="1.20.1250.20">
    <property type="entry name" value="MFS general substrate transporter like domains"/>
    <property type="match status" value="1"/>
</dbReference>
<feature type="transmembrane region" description="Helical" evidence="4">
    <location>
        <begin position="1286"/>
        <end position="1307"/>
    </location>
</feature>